<dbReference type="EMBL" id="CAUYUJ010004583">
    <property type="protein sequence ID" value="CAK0810187.1"/>
    <property type="molecule type" value="Genomic_DNA"/>
</dbReference>
<feature type="region of interest" description="Disordered" evidence="1">
    <location>
        <begin position="15"/>
        <end position="56"/>
    </location>
</feature>
<evidence type="ECO:0000313" key="2">
    <source>
        <dbReference type="EMBL" id="CAK0810187.1"/>
    </source>
</evidence>
<feature type="non-terminal residue" evidence="2">
    <location>
        <position position="1"/>
    </location>
</feature>
<name>A0ABN9QWI3_9DINO</name>
<keyword evidence="3" id="KW-1185">Reference proteome</keyword>
<dbReference type="Proteomes" id="UP001189429">
    <property type="component" value="Unassembled WGS sequence"/>
</dbReference>
<feature type="compositionally biased region" description="Low complexity" evidence="1">
    <location>
        <begin position="29"/>
        <end position="44"/>
    </location>
</feature>
<feature type="compositionally biased region" description="Low complexity" evidence="1">
    <location>
        <begin position="126"/>
        <end position="137"/>
    </location>
</feature>
<organism evidence="2 3">
    <name type="scientific">Prorocentrum cordatum</name>
    <dbReference type="NCBI Taxonomy" id="2364126"/>
    <lineage>
        <taxon>Eukaryota</taxon>
        <taxon>Sar</taxon>
        <taxon>Alveolata</taxon>
        <taxon>Dinophyceae</taxon>
        <taxon>Prorocentrales</taxon>
        <taxon>Prorocentraceae</taxon>
        <taxon>Prorocentrum</taxon>
    </lineage>
</organism>
<proteinExistence type="predicted"/>
<comment type="caution">
    <text evidence="2">The sequence shown here is derived from an EMBL/GenBank/DDBJ whole genome shotgun (WGS) entry which is preliminary data.</text>
</comment>
<gene>
    <name evidence="2" type="ORF">PCOR1329_LOCUS15220</name>
</gene>
<evidence type="ECO:0000313" key="3">
    <source>
        <dbReference type="Proteomes" id="UP001189429"/>
    </source>
</evidence>
<protein>
    <recommendedName>
        <fullName evidence="4">Anaphase-promoting complex subunit 1</fullName>
    </recommendedName>
</protein>
<feature type="region of interest" description="Disordered" evidence="1">
    <location>
        <begin position="80"/>
        <end position="99"/>
    </location>
</feature>
<accession>A0ABN9QWI3</accession>
<feature type="region of interest" description="Disordered" evidence="1">
    <location>
        <begin position="108"/>
        <end position="137"/>
    </location>
</feature>
<feature type="non-terminal residue" evidence="2">
    <location>
        <position position="137"/>
    </location>
</feature>
<reference evidence="2" key="1">
    <citation type="submission" date="2023-10" db="EMBL/GenBank/DDBJ databases">
        <authorList>
            <person name="Chen Y."/>
            <person name="Shah S."/>
            <person name="Dougan E. K."/>
            <person name="Thang M."/>
            <person name="Chan C."/>
        </authorList>
    </citation>
    <scope>NUCLEOTIDE SEQUENCE [LARGE SCALE GENOMIC DNA]</scope>
</reference>
<evidence type="ECO:0000256" key="1">
    <source>
        <dbReference type="SAM" id="MobiDB-lite"/>
    </source>
</evidence>
<evidence type="ECO:0008006" key="4">
    <source>
        <dbReference type="Google" id="ProtNLM"/>
    </source>
</evidence>
<sequence length="137" mass="14163">DDVLVLHRQWSCPLPDGTASTGTVKRESSCASGSSGAPAGVATAPRVHRHRSLSDLQPPLCVVRHRGPAVTVLACPRAASGAAPAPRSPARHCLSDSEVDARRLRPATLAPPLPGRWRMGWGGRPGAATAGRGDSRG</sequence>